<evidence type="ECO:0000313" key="2">
    <source>
        <dbReference type="Proteomes" id="UP000238157"/>
    </source>
</evidence>
<dbReference type="AlphaFoldDB" id="A0A2T0WN77"/>
<reference evidence="1 2" key="1">
    <citation type="submission" date="2018-03" db="EMBL/GenBank/DDBJ databases">
        <title>Genomic Encyclopedia of Archaeal and Bacterial Type Strains, Phase II (KMG-II): from individual species to whole genera.</title>
        <authorList>
            <person name="Goeker M."/>
        </authorList>
    </citation>
    <scope>NUCLEOTIDE SEQUENCE [LARGE SCALE GENOMIC DNA]</scope>
    <source>
        <strain evidence="1 2">DSM 27929</strain>
    </source>
</reference>
<evidence type="ECO:0000313" key="1">
    <source>
        <dbReference type="EMBL" id="PRY87964.1"/>
    </source>
</evidence>
<name>A0A2T0WN77_9BACT</name>
<keyword evidence="2" id="KW-1185">Reference proteome</keyword>
<accession>A0A2T0WN77</accession>
<organism evidence="1 2">
    <name type="scientific">Mongoliibacter ruber</name>
    <dbReference type="NCBI Taxonomy" id="1750599"/>
    <lineage>
        <taxon>Bacteria</taxon>
        <taxon>Pseudomonadati</taxon>
        <taxon>Bacteroidota</taxon>
        <taxon>Cytophagia</taxon>
        <taxon>Cytophagales</taxon>
        <taxon>Cyclobacteriaceae</taxon>
        <taxon>Mongoliibacter</taxon>
    </lineage>
</organism>
<dbReference type="OrthoDB" id="835587at2"/>
<dbReference type="EMBL" id="PVTR01000005">
    <property type="protein sequence ID" value="PRY87964.1"/>
    <property type="molecule type" value="Genomic_DNA"/>
</dbReference>
<protein>
    <submittedName>
        <fullName evidence="1">Uncharacterized protein</fullName>
    </submittedName>
</protein>
<proteinExistence type="predicted"/>
<sequence length="277" mass="32409">MQGKISPVFGLFQQHFEEAKSAHASLSKQFRGKKAIELESRLIFLEIYIDLLSHIHFDKEGLKFELFAPFKSIFKGLKKTKHLKMVINQVEAIKLNDSIEFKSYTKTLLSEKNKLYAEVYDHVLVAPLFIWENLYESAHKLSKGLKPLMINTATTQIINEELEYFNLDHKSRLDSKALKDIYEGLRVIIALENLRIESGFNPIFVDEVHDKMGLLQKSLLKWYENQLFIQHLTGFLSDKQNISKKYLDLLANLQDNKRSFKSLLEKQIRELFEKILD</sequence>
<comment type="caution">
    <text evidence="1">The sequence shown here is derived from an EMBL/GenBank/DDBJ whole genome shotgun (WGS) entry which is preliminary data.</text>
</comment>
<gene>
    <name evidence="1" type="ORF">CLW00_10584</name>
</gene>
<dbReference type="RefSeq" id="WP_106133457.1">
    <property type="nucleotide sequence ID" value="NZ_PVTR01000005.1"/>
</dbReference>
<dbReference type="Proteomes" id="UP000238157">
    <property type="component" value="Unassembled WGS sequence"/>
</dbReference>